<dbReference type="EMBL" id="VMNX01000195">
    <property type="protein sequence ID" value="MPY53460.1"/>
    <property type="molecule type" value="Genomic_DNA"/>
</dbReference>
<keyword evidence="2" id="KW-1185">Reference proteome</keyword>
<protein>
    <recommendedName>
        <fullName evidence="3">DUF1273 domain-containing protein</fullName>
    </recommendedName>
</protein>
<dbReference type="RefSeq" id="WP_152867580.1">
    <property type="nucleotide sequence ID" value="NZ_VMNX01000195.1"/>
</dbReference>
<dbReference type="Proteomes" id="UP000373149">
    <property type="component" value="Unassembled WGS sequence"/>
</dbReference>
<name>A0A5N8X1H7_9ACTN</name>
<evidence type="ECO:0008006" key="3">
    <source>
        <dbReference type="Google" id="ProtNLM"/>
    </source>
</evidence>
<reference evidence="1 2" key="1">
    <citation type="submission" date="2019-09" db="EMBL/GenBank/DDBJ databases">
        <authorList>
            <person name="Duangmal K."/>
            <person name="Teo W.F.A."/>
            <person name="Lipun K."/>
        </authorList>
    </citation>
    <scope>NUCLEOTIDE SEQUENCE [LARGE SCALE GENOMIC DNA]</scope>
    <source>
        <strain evidence="1 2">K1PN6</strain>
    </source>
</reference>
<comment type="caution">
    <text evidence="1">The sequence shown here is derived from an EMBL/GenBank/DDBJ whole genome shotgun (WGS) entry which is preliminary data.</text>
</comment>
<proteinExistence type="predicted"/>
<evidence type="ECO:0000313" key="1">
    <source>
        <dbReference type="EMBL" id="MPY53460.1"/>
    </source>
</evidence>
<gene>
    <name evidence="1" type="ORF">FPZ41_34805</name>
</gene>
<evidence type="ECO:0000313" key="2">
    <source>
        <dbReference type="Proteomes" id="UP000373149"/>
    </source>
</evidence>
<dbReference type="AlphaFoldDB" id="A0A5N8X1H7"/>
<accession>A0A5N8X1H7</accession>
<dbReference type="Gene3D" id="3.40.50.450">
    <property type="match status" value="1"/>
</dbReference>
<organism evidence="1 2">
    <name type="scientific">Streptomyces acidicola</name>
    <dbReference type="NCBI Taxonomy" id="2596892"/>
    <lineage>
        <taxon>Bacteria</taxon>
        <taxon>Bacillati</taxon>
        <taxon>Actinomycetota</taxon>
        <taxon>Actinomycetes</taxon>
        <taxon>Kitasatosporales</taxon>
        <taxon>Streptomycetaceae</taxon>
        <taxon>Streptomyces</taxon>
    </lineage>
</organism>
<dbReference type="SUPFAM" id="SSF102405">
    <property type="entry name" value="MCP/YpsA-like"/>
    <property type="match status" value="1"/>
</dbReference>
<sequence>MRVGITGHRGLSREVEQRVRRLLEEAISEFDATELVGISCIADGPDAWFAEAVLKYGGGLEVVVPAGQYRENLPENHWPVYDELMHQAAEVHHTGMTASDSQAHMAGSEILVGLADELFAVWDGKPAWGYGGTADVVSCSQRNGVPVRVLWPEGATRG</sequence>